<dbReference type="Gene3D" id="3.40.50.1000">
    <property type="entry name" value="HAD superfamily/HAD-like"/>
    <property type="match status" value="2"/>
</dbReference>
<keyword evidence="1" id="KW-0378">Hydrolase</keyword>
<sequence length="325" mass="33220">MTRLVDRFDALICDVDGVVVSGASAVGHAVEVLNSLEPPVVFATNNASRTPAEVAAMVGGHGVHTSAERVLTSSLAAAREVANLVHPGAAVMAIGGPGVAASLRSVGLEPRSPQDEGEVSAVVQGYGPQVTAADLGAAAVAIRSGARWFATNADLTLPTERGVLPGNGSLVAAVRGAVEVDPVVIGKPGPTMYAMAADLVGVRATRMLALGDRLETDIAGGAAAGMPGALVLTGVHGPMDAAGAPPESRPVYLLADLRDLVEHYPERVRDGDWYHRGDARARCGDDLDVRGRGINAVRAGLDALWAAVDAGRITSQDARSLMGNR</sequence>
<dbReference type="GO" id="GO:0016787">
    <property type="term" value="F:hydrolase activity"/>
    <property type="evidence" value="ECO:0007669"/>
    <property type="project" value="UniProtKB-KW"/>
</dbReference>
<dbReference type="Proteomes" id="UP001382727">
    <property type="component" value="Chromosome"/>
</dbReference>
<reference evidence="1 2" key="1">
    <citation type="submission" date="2024-02" db="EMBL/GenBank/DDBJ databases">
        <title>Janibacter sp. nov., isolated from gut of marine sandworm.</title>
        <authorList>
            <person name="Kim B."/>
            <person name="Jun M.O."/>
            <person name="Shin N.-R."/>
        </authorList>
    </citation>
    <scope>NUCLEOTIDE SEQUENCE [LARGE SCALE GENOMIC DNA]</scope>
    <source>
        <strain evidence="1 2">A1S7</strain>
    </source>
</reference>
<dbReference type="SUPFAM" id="SSF56784">
    <property type="entry name" value="HAD-like"/>
    <property type="match status" value="1"/>
</dbReference>
<dbReference type="Pfam" id="PF13344">
    <property type="entry name" value="Hydrolase_6"/>
    <property type="match status" value="1"/>
</dbReference>
<evidence type="ECO:0000313" key="2">
    <source>
        <dbReference type="Proteomes" id="UP001382727"/>
    </source>
</evidence>
<dbReference type="Pfam" id="PF13242">
    <property type="entry name" value="Hydrolase_like"/>
    <property type="match status" value="1"/>
</dbReference>
<organism evidence="1 2">
    <name type="scientific">Janibacter alittae</name>
    <dbReference type="NCBI Taxonomy" id="3115209"/>
    <lineage>
        <taxon>Bacteria</taxon>
        <taxon>Bacillati</taxon>
        <taxon>Actinomycetota</taxon>
        <taxon>Actinomycetes</taxon>
        <taxon>Micrococcales</taxon>
        <taxon>Intrasporangiaceae</taxon>
        <taxon>Janibacter</taxon>
    </lineage>
</organism>
<dbReference type="InterPro" id="IPR036412">
    <property type="entry name" value="HAD-like_sf"/>
</dbReference>
<dbReference type="InterPro" id="IPR006357">
    <property type="entry name" value="HAD-SF_hydro_IIA"/>
</dbReference>
<dbReference type="PANTHER" id="PTHR19288">
    <property type="entry name" value="4-NITROPHENYLPHOSPHATASE-RELATED"/>
    <property type="match status" value="1"/>
</dbReference>
<dbReference type="InterPro" id="IPR023214">
    <property type="entry name" value="HAD_sf"/>
</dbReference>
<proteinExistence type="predicted"/>
<dbReference type="RefSeq" id="WP_338747901.1">
    <property type="nucleotide sequence ID" value="NZ_CP144913.1"/>
</dbReference>
<dbReference type="NCBIfam" id="TIGR01460">
    <property type="entry name" value="HAD-SF-IIA"/>
    <property type="match status" value="1"/>
</dbReference>
<accession>A0ABZ2MDT4</accession>
<name>A0ABZ2MDT4_9MICO</name>
<keyword evidence="2" id="KW-1185">Reference proteome</keyword>
<dbReference type="PANTHER" id="PTHR19288:SF95">
    <property type="entry name" value="D-GLYCEROL 3-PHOSPHATE PHOSPHATASE"/>
    <property type="match status" value="1"/>
</dbReference>
<evidence type="ECO:0000313" key="1">
    <source>
        <dbReference type="EMBL" id="WXB75188.1"/>
    </source>
</evidence>
<dbReference type="EMBL" id="CP144913">
    <property type="protein sequence ID" value="WXB75188.1"/>
    <property type="molecule type" value="Genomic_DNA"/>
</dbReference>
<gene>
    <name evidence="1" type="ORF">V1351_09430</name>
</gene>
<protein>
    <submittedName>
        <fullName evidence="1">HAD-IIA family hydrolase</fullName>
    </submittedName>
</protein>